<protein>
    <submittedName>
        <fullName evidence="1">Uncharacterized protein</fullName>
    </submittedName>
</protein>
<sequence length="31" mass="3756">MNIIILTKTKQVMKYYTLRSPFISNNKFSFK</sequence>
<gene>
    <name evidence="1" type="ordered locus">CKO_01510</name>
</gene>
<dbReference type="AlphaFoldDB" id="A8AGN0"/>
<proteinExistence type="predicted"/>
<organism evidence="1 2">
    <name type="scientific">Citrobacter koseri (strain ATCC BAA-895 / CDC 4225-83 / SGSC4696)</name>
    <dbReference type="NCBI Taxonomy" id="290338"/>
    <lineage>
        <taxon>Bacteria</taxon>
        <taxon>Pseudomonadati</taxon>
        <taxon>Pseudomonadota</taxon>
        <taxon>Gammaproteobacteria</taxon>
        <taxon>Enterobacterales</taxon>
        <taxon>Enterobacteriaceae</taxon>
        <taxon>Citrobacter</taxon>
    </lineage>
</organism>
<dbReference type="HOGENOM" id="CLU_3395807_0_0_6"/>
<dbReference type="EMBL" id="CP000822">
    <property type="protein sequence ID" value="ABV12643.1"/>
    <property type="molecule type" value="Genomic_DNA"/>
</dbReference>
<keyword evidence="2" id="KW-1185">Reference proteome</keyword>
<dbReference type="STRING" id="290338.CKO_01510"/>
<reference evidence="1 2" key="1">
    <citation type="submission" date="2007-08" db="EMBL/GenBank/DDBJ databases">
        <authorList>
            <consortium name="The Citrobacter koseri Genome Sequencing Project"/>
            <person name="McClelland M."/>
            <person name="Sanderson E.K."/>
            <person name="Porwollik S."/>
            <person name="Spieth J."/>
            <person name="Clifton W.S."/>
            <person name="Latreille P."/>
            <person name="Courtney L."/>
            <person name="Wang C."/>
            <person name="Pepin K."/>
            <person name="Bhonagiri V."/>
            <person name="Nash W."/>
            <person name="Johnson M."/>
            <person name="Thiruvilangam P."/>
            <person name="Wilson R."/>
        </authorList>
    </citation>
    <scope>NUCLEOTIDE SEQUENCE [LARGE SCALE GENOMIC DNA]</scope>
    <source>
        <strain evidence="2">ATCC BAA-895 / CDC 4225-83 / SGSC4696</strain>
    </source>
</reference>
<name>A8AGN0_CITK8</name>
<accession>A8AGN0</accession>
<dbReference type="KEGG" id="cko:CKO_01510"/>
<evidence type="ECO:0000313" key="1">
    <source>
        <dbReference type="EMBL" id="ABV12643.1"/>
    </source>
</evidence>
<evidence type="ECO:0000313" key="2">
    <source>
        <dbReference type="Proteomes" id="UP000008148"/>
    </source>
</evidence>
<dbReference type="Proteomes" id="UP000008148">
    <property type="component" value="Chromosome"/>
</dbReference>